<name>A0A2J6QPP8_9HELO</name>
<dbReference type="PANTHER" id="PTHR38797">
    <property type="entry name" value="NUCLEAR PORE COMPLEX PROTEIN NUP85-RELATED"/>
    <property type="match status" value="1"/>
</dbReference>
<proteinExistence type="predicted"/>
<evidence type="ECO:0000313" key="1">
    <source>
        <dbReference type="EMBL" id="PMD28223.1"/>
    </source>
</evidence>
<sequence>MSQNRTTEQIRYHTDFLRQSTVDFATEISVHLLNESTKDFLITIKSFMIALNGSFSQKHDPIEFIEADLHHIWHMVIEVAKLTDPEDSTHDSLVILLLYFRELGTLHRKVDGVDKTAVMGSGERVWTNLPYFSSDLTEEWSRWPGMTAKQRVGLATFTGRCAALGVGGIGAKACAVWTIEEALGEELTASGKEGGAVVELLPVCTILFQQCGHKLLTLCIDDKTPIQGDGIKLFEPTAFIEVLMNKLPMGRWLSWRKVLQNLSRSQDKAVAKEAKCGFDAMICCGREMGYVVEGEEKYWNKVMMLLSEELKRSGKGSVGLEDIVTDPQWAE</sequence>
<keyword evidence="2" id="KW-1185">Reference proteome</keyword>
<dbReference type="PANTHER" id="PTHR38797:SF4">
    <property type="entry name" value="NUCLEAR PORE COMPLEX PROTEIN NUP85"/>
    <property type="match status" value="1"/>
</dbReference>
<gene>
    <name evidence="1" type="ORF">NA56DRAFT_639890</name>
</gene>
<dbReference type="EMBL" id="KZ613464">
    <property type="protein sequence ID" value="PMD28223.1"/>
    <property type="molecule type" value="Genomic_DNA"/>
</dbReference>
<dbReference type="Pfam" id="PF12311">
    <property type="entry name" value="DUF3632"/>
    <property type="match status" value="1"/>
</dbReference>
<accession>A0A2J6QPP8</accession>
<organism evidence="1 2">
    <name type="scientific">Hyaloscypha hepaticicola</name>
    <dbReference type="NCBI Taxonomy" id="2082293"/>
    <lineage>
        <taxon>Eukaryota</taxon>
        <taxon>Fungi</taxon>
        <taxon>Dikarya</taxon>
        <taxon>Ascomycota</taxon>
        <taxon>Pezizomycotina</taxon>
        <taxon>Leotiomycetes</taxon>
        <taxon>Helotiales</taxon>
        <taxon>Hyaloscyphaceae</taxon>
        <taxon>Hyaloscypha</taxon>
    </lineage>
</organism>
<protein>
    <submittedName>
        <fullName evidence="1">Uncharacterized protein</fullName>
    </submittedName>
</protein>
<evidence type="ECO:0000313" key="2">
    <source>
        <dbReference type="Proteomes" id="UP000235672"/>
    </source>
</evidence>
<reference evidence="1 2" key="1">
    <citation type="submission" date="2016-05" db="EMBL/GenBank/DDBJ databases">
        <title>A degradative enzymes factory behind the ericoid mycorrhizal symbiosis.</title>
        <authorList>
            <consortium name="DOE Joint Genome Institute"/>
            <person name="Martino E."/>
            <person name="Morin E."/>
            <person name="Grelet G."/>
            <person name="Kuo A."/>
            <person name="Kohler A."/>
            <person name="Daghino S."/>
            <person name="Barry K."/>
            <person name="Choi C."/>
            <person name="Cichocki N."/>
            <person name="Clum A."/>
            <person name="Copeland A."/>
            <person name="Hainaut M."/>
            <person name="Haridas S."/>
            <person name="Labutti K."/>
            <person name="Lindquist E."/>
            <person name="Lipzen A."/>
            <person name="Khouja H.-R."/>
            <person name="Murat C."/>
            <person name="Ohm R."/>
            <person name="Olson A."/>
            <person name="Spatafora J."/>
            <person name="Veneault-Fourrey C."/>
            <person name="Henrissat B."/>
            <person name="Grigoriev I."/>
            <person name="Martin F."/>
            <person name="Perotto S."/>
        </authorList>
    </citation>
    <scope>NUCLEOTIDE SEQUENCE [LARGE SCALE GENOMIC DNA]</scope>
    <source>
        <strain evidence="1 2">UAMH 7357</strain>
    </source>
</reference>
<dbReference type="OrthoDB" id="5403091at2759"/>
<dbReference type="InterPro" id="IPR053204">
    <property type="entry name" value="Oxopyrrolidines_Biosynth-assoc"/>
</dbReference>
<dbReference type="Proteomes" id="UP000235672">
    <property type="component" value="Unassembled WGS sequence"/>
</dbReference>
<dbReference type="InterPro" id="IPR022085">
    <property type="entry name" value="OpdG"/>
</dbReference>
<dbReference type="AlphaFoldDB" id="A0A2J6QPP8"/>
<dbReference type="STRING" id="1745343.A0A2J6QPP8"/>